<reference evidence="2 3" key="1">
    <citation type="submission" date="2017-01" db="EMBL/GenBank/DDBJ databases">
        <title>Whole-Genome Shotgun Sequencing of Two beta-Proteobacterial Species in Search of the Bulgecin Biosynthetic Cluster.</title>
        <authorList>
            <person name="Horsman M.E."/>
            <person name="Marous D.R."/>
            <person name="Li R."/>
            <person name="Oliver R.A."/>
            <person name="Byun B."/>
            <person name="Emrich S.J."/>
            <person name="Boggess B."/>
            <person name="Townsend C.A."/>
            <person name="Mobashery S."/>
        </authorList>
    </citation>
    <scope>NUCLEOTIDE SEQUENCE [LARGE SCALE GENOMIC DNA]</scope>
    <source>
        <strain evidence="2 3">ATCC 31363</strain>
    </source>
</reference>
<organism evidence="2 3">
    <name type="scientific">Paraburkholderia acidicola</name>
    <dbReference type="NCBI Taxonomy" id="1912599"/>
    <lineage>
        <taxon>Bacteria</taxon>
        <taxon>Pseudomonadati</taxon>
        <taxon>Pseudomonadota</taxon>
        <taxon>Betaproteobacteria</taxon>
        <taxon>Burkholderiales</taxon>
        <taxon>Burkholderiaceae</taxon>
        <taxon>Paraburkholderia</taxon>
    </lineage>
</organism>
<evidence type="ECO:0000313" key="2">
    <source>
        <dbReference type="EMBL" id="PCE23652.1"/>
    </source>
</evidence>
<comment type="caution">
    <text evidence="2">The sequence shown here is derived from an EMBL/GenBank/DDBJ whole genome shotgun (WGS) entry which is preliminary data.</text>
</comment>
<evidence type="ECO:0000313" key="3">
    <source>
        <dbReference type="Proteomes" id="UP000218022"/>
    </source>
</evidence>
<feature type="compositionally biased region" description="Low complexity" evidence="1">
    <location>
        <begin position="65"/>
        <end position="83"/>
    </location>
</feature>
<accession>A0A2A4ET97</accession>
<feature type="region of interest" description="Disordered" evidence="1">
    <location>
        <begin position="47"/>
        <end position="139"/>
    </location>
</feature>
<proteinExistence type="predicted"/>
<dbReference type="EMBL" id="MTZV01000006">
    <property type="protein sequence ID" value="PCE23652.1"/>
    <property type="molecule type" value="Genomic_DNA"/>
</dbReference>
<evidence type="ECO:0000256" key="1">
    <source>
        <dbReference type="SAM" id="MobiDB-lite"/>
    </source>
</evidence>
<dbReference type="Proteomes" id="UP000218022">
    <property type="component" value="Unassembled WGS sequence"/>
</dbReference>
<dbReference type="AlphaFoldDB" id="A0A2A4ET97"/>
<name>A0A2A4ET97_9BURK</name>
<protein>
    <submittedName>
        <fullName evidence="2">Uncharacterized protein</fullName>
    </submittedName>
</protein>
<feature type="compositionally biased region" description="Low complexity" evidence="1">
    <location>
        <begin position="120"/>
        <end position="139"/>
    </location>
</feature>
<sequence length="139" mass="14015">MAAQQYAEVWNPPEAMKSAKTAQTAKAAKTAQRTSGGAHKIAKPAIASTKHRGVAHATAHAVPGKKPAVRAAKAHVPAASVQASRKAKQSVASAGASGHATGRPKKVATAPVKRNTSQIASRRPAANAAGRAGSQPPIL</sequence>
<gene>
    <name evidence="2" type="ORF">BWP39_28640</name>
</gene>